<dbReference type="InterPro" id="IPR013342">
    <property type="entry name" value="Mandelate_racemase_C"/>
</dbReference>
<dbReference type="Gene3D" id="3.40.50.970">
    <property type="match status" value="2"/>
</dbReference>
<evidence type="ECO:0000256" key="6">
    <source>
        <dbReference type="ARBA" id="ARBA00023239"/>
    </source>
</evidence>
<dbReference type="Gene3D" id="3.30.390.10">
    <property type="entry name" value="Enolase-like, N-terminal domain"/>
    <property type="match status" value="1"/>
</dbReference>
<dbReference type="Pfam" id="PF13378">
    <property type="entry name" value="MR_MLE_C"/>
    <property type="match status" value="1"/>
</dbReference>
<dbReference type="InterPro" id="IPR004433">
    <property type="entry name" value="MenaQ_synth_MenD"/>
</dbReference>
<dbReference type="Gene3D" id="3.40.50.1820">
    <property type="entry name" value="alpha/beta hydrolase"/>
    <property type="match status" value="1"/>
</dbReference>
<dbReference type="Pfam" id="PF00425">
    <property type="entry name" value="Chorismate_bind"/>
    <property type="match status" value="1"/>
</dbReference>
<dbReference type="InterPro" id="IPR012001">
    <property type="entry name" value="Thiamin_PyroP_enz_TPP-bd_dom"/>
</dbReference>
<keyword evidence="2" id="KW-0479">Metal-binding</keyword>
<keyword evidence="10" id="KW-1185">Reference proteome</keyword>
<dbReference type="Gene3D" id="3.40.50.1220">
    <property type="entry name" value="TPP-binding domain"/>
    <property type="match status" value="1"/>
</dbReference>
<sequence>MHDILMKASHLKLKLLDPPLVHGYVAPRGALCQRMSHVAYCAGNSTQHNLKATINFQHTPDTSIPNGDATAALTQNVIQNDCWASSTLQLRSPSSQTLNAVHSSAPVLTCKTVTLQGQTSLSEAIEALCQVITLVEAKHGVSCFSSGVIRIEVPVPRGCTALRWLQGQASAQTAVGQAVKGLAPHLYFSGRHSSTPDGQNSSQAEACTKGWSAVAGVGAAWLWHGKAGSGFDAATTVQYMQRFLSASCPRVRVIGGTRFNPDQLPATEWEAFGSYCFALPLIEYTEAANCCLLAVTLAWDRQQYRHAAAGTGAGSAEEACQAAADALKLLRPPALPTAYALHLSSVEEPVHTPDKAAWHAQINTLLNKLEVVGCDSKSMVLLNAEGVALDSTGNEFTQVDRELAWQEFASNAGQQGLDSLLSVLKSRSPPPSASNLDKEESLSYSPQLHYETDGSLPGSTSGPGGVGWGMDDIIPPTQVEEGVTFSKVVAARRTDIRTQGQLDPLYLLEAVQDKDPRAYQVYLGKLPGKGGEIGTSCFLASTPERLYVRTGRHVASEAVAATRPRGAEGDIEKDFWYALDLLNNPKDHVEFTLVRDWIEASLRTLSESVNVEVPKSILKQGAVQHLYGRLAAELKPSSNDGHLLKSLHPTPAVCGRPRRQALGFLAEEEGFDRGYYSGPFGWISGEGAEFVVAIRSALVQQEQESTPGILGTPLFSSNQGSSSGKRADQHNMVRLFAGVGVVVGSDPSAEWQELDLKMRQYRQLLLPPRLLLGMPNEKHLQVVPHSSARALGPWLRSLPNINMAWCSLMVEEMCREGVTMFCVAPGSRSSPLTLAIAMHPRARLNVCIDERSLGFWALGYSRATGKPAAVVTSSGTAVANLLPAVIEACMSHVPLLLLTADRPPELRDTAANQTIDQVKIFGSFTRWAQDVAPPLEGAGPGRTILTTVAAAVRHAVASPAGPVHLNMQFREPLAPSPVPWNPSSFLKGIESWLSSTQPFTMNIVTNHALHLRSGSYSATKHQLHPQSSSSHTCSPEAASLVALLMSARRGLLVVNELVGSKDTVAVMKLAELLGWPVAADVLSGIRVGWSSDYHTSPWSDYAVGTAQSPGMLMNTAVYENVGRTLNITRGLLGAQREQQVIHHMDHLLLGGSSWWACLKPDVILQVGSHGTSKRLAQFLEWSAQDSSCPQNYDVQRLPASKWIHVADHNERHDPSHLVTHRISMSIQELTALLHQAIADDDAHISIKAGISHSSCGDYFRLLRELDSVAGFEIDKALQSIPQLNEPQVSRHLSRHLPPGHGLFLGGLASGHTSHRVGVNGVGVPVAANRGASGIDGVLSTAAGYAEGLARPVTLVVGDLSFLHDINGLNMLRTRESRPPLTVVLINNKGGAIFSFLPISGEVGTEQFSSLWATPQNVDLEGMCRAQGIPHQRVTTSQDLHRALTAAWGLNRHSVVEVITDRGTNLDFHRKIQGQVSRATQAAYSLMKRPHRISNQNNLIPYSSIVISPLRILELTWQRYSLPLSQPLTTASATQQEDLYSPHSVRSGIILRVSLASSGSDADDMDLLYQESLPRALGSDKHLHPGSDLESSDHCLSESNDNGLRGSEGDDVINYRSGARILKGVGEVAPLPGLHRESLEEAEVQLALISELLRGVSLPRSISLLGGRLEAWLDDALGFRATQLFPSVRFALESCLLSAIAVEQGLSLSELIKSTTSVQASAVGSSVVKSGGTGRKVVVSGLLSPGVDESVESVTARAVLMVKEKGYVCLKIKVARKSRTPEQDAELILAIRASVGNRVELRADANRGWCLQEAVRFGLALQGTSQGSKEEEVEGSPKASKDGPKFQTHRNILAYVEEPTQSASDWLAFYDQTGVPVAADESLDDGTILKQVTLKMPPNAFTMAPQDTSDHISAAVIMGDDPASDSDSMLQSLGAGLAALVVKPSVLGSWEGVERLVEWGRTRESAPCQVIVSSSFESSCGLSILTQLAASLSPTVPSSQSCAATSTSEECLPKAGVVPAQGLGTLHWFRSDVVDPPLQISTAVEVGSRELAAASINTLESSEILLSLAHAHRPSLYTPGSLTDNRSGICPSRHTFFSKIQVSVRVEGCNARRYHFTGSRLDSMPAPPPSFTTLTPSADASIVSANKISSVKAGSPAFLFLHGFLGKSEDWKPFMVAAAAAGRSAVALNLPGHGGTSITLADDDHGREEGMRGSQTKCGSVEEVADAVAEAISSIGITGCVLVGYSLGARVALAVGARHPDLVSSLVLISGSAGEESKDTSDLRAIRDDQLADALELGGLSTFIPHWYAMPMWESLRRHPRYRQLLQRRMSSVDGASGAGDRFQLASALRGMRTGRMEPLGSALRSGHIPPTTLVVGALDSKFVQESSKMFRLLNQSSVKYDFRVDAENSNSTMSEQQRHAESVDIVEDARKGVVEKRGRILHSRVVIPDCGHAVHIEEPLALMKVLMFTHS</sequence>
<dbReference type="SFLD" id="SFLDG00180">
    <property type="entry name" value="muconate_cycloisomerase"/>
    <property type="match status" value="1"/>
</dbReference>
<dbReference type="CDD" id="cd02009">
    <property type="entry name" value="TPP_SHCHC_synthase"/>
    <property type="match status" value="1"/>
</dbReference>
<dbReference type="SUPFAM" id="SSF54826">
    <property type="entry name" value="Enolase N-terminal domain-like"/>
    <property type="match status" value="1"/>
</dbReference>
<dbReference type="STRING" id="1157962.A0A250X0K9"/>
<dbReference type="Gene3D" id="3.20.20.120">
    <property type="entry name" value="Enolase-like C-terminal domain"/>
    <property type="match status" value="1"/>
</dbReference>
<dbReference type="PANTHER" id="PTHR42916:SF1">
    <property type="entry name" value="PROTEIN PHYLLO, CHLOROPLASTIC"/>
    <property type="match status" value="1"/>
</dbReference>
<proteinExistence type="inferred from homology"/>
<keyword evidence="3" id="KW-0460">Magnesium</keyword>
<feature type="region of interest" description="Disordered" evidence="7">
    <location>
        <begin position="1825"/>
        <end position="1844"/>
    </location>
</feature>
<dbReference type="HAMAP" id="MF_01659">
    <property type="entry name" value="MenD"/>
    <property type="match status" value="1"/>
</dbReference>
<dbReference type="SFLD" id="SFLDS00001">
    <property type="entry name" value="Enolase"/>
    <property type="match status" value="1"/>
</dbReference>
<accession>A0A250X0K9</accession>
<evidence type="ECO:0000256" key="2">
    <source>
        <dbReference type="ARBA" id="ARBA00022723"/>
    </source>
</evidence>
<gene>
    <name evidence="9" type="ORF">CEUSTIGMA_g4032.t1</name>
</gene>
<reference evidence="9 10" key="1">
    <citation type="submission" date="2017-08" db="EMBL/GenBank/DDBJ databases">
        <title>Acidophilic green algal genome provides insights into adaptation to an acidic environment.</title>
        <authorList>
            <person name="Hirooka S."/>
            <person name="Hirose Y."/>
            <person name="Kanesaki Y."/>
            <person name="Higuchi S."/>
            <person name="Fujiwara T."/>
            <person name="Onuma R."/>
            <person name="Era A."/>
            <person name="Ohbayashi R."/>
            <person name="Uzuka A."/>
            <person name="Nozaki H."/>
            <person name="Yoshikawa H."/>
            <person name="Miyagishima S.Y."/>
        </authorList>
    </citation>
    <scope>NUCLEOTIDE SEQUENCE [LARGE SCALE GENOMIC DNA]</scope>
    <source>
        <strain evidence="9 10">NIES-2499</strain>
    </source>
</reference>
<dbReference type="CDD" id="cd07037">
    <property type="entry name" value="TPP_PYR_MenD"/>
    <property type="match status" value="1"/>
</dbReference>
<organism evidence="9 10">
    <name type="scientific">Chlamydomonas eustigma</name>
    <dbReference type="NCBI Taxonomy" id="1157962"/>
    <lineage>
        <taxon>Eukaryota</taxon>
        <taxon>Viridiplantae</taxon>
        <taxon>Chlorophyta</taxon>
        <taxon>core chlorophytes</taxon>
        <taxon>Chlorophyceae</taxon>
        <taxon>CS clade</taxon>
        <taxon>Chlamydomonadales</taxon>
        <taxon>Chlamydomonadaceae</taxon>
        <taxon>Chlamydomonas</taxon>
    </lineage>
</organism>
<dbReference type="Pfam" id="PF00561">
    <property type="entry name" value="Abhydrolase_1"/>
    <property type="match status" value="1"/>
</dbReference>
<dbReference type="Pfam" id="PF02776">
    <property type="entry name" value="TPP_enzyme_N"/>
    <property type="match status" value="1"/>
</dbReference>
<dbReference type="SUPFAM" id="SSF53474">
    <property type="entry name" value="alpha/beta-Hydrolases"/>
    <property type="match status" value="1"/>
</dbReference>
<dbReference type="SUPFAM" id="SSF56322">
    <property type="entry name" value="ADC synthase"/>
    <property type="match status" value="1"/>
</dbReference>
<feature type="domain" description="Mandelate racemase/muconate lactonizing enzyme C-terminal" evidence="8">
    <location>
        <begin position="1751"/>
        <end position="1875"/>
    </location>
</feature>
<keyword evidence="5" id="KW-0464">Manganese</keyword>
<dbReference type="EMBL" id="BEGY01000018">
    <property type="protein sequence ID" value="GAX76586.1"/>
    <property type="molecule type" value="Genomic_DNA"/>
</dbReference>
<dbReference type="OrthoDB" id="8119704at2759"/>
<name>A0A250X0K9_9CHLO</name>
<evidence type="ECO:0000256" key="1">
    <source>
        <dbReference type="ARBA" id="ARBA00022679"/>
    </source>
</evidence>
<dbReference type="InterPro" id="IPR011766">
    <property type="entry name" value="TPP_enzyme_TPP-bd"/>
</dbReference>
<evidence type="ECO:0000259" key="8">
    <source>
        <dbReference type="SMART" id="SM00922"/>
    </source>
</evidence>
<keyword evidence="1" id="KW-0808">Transferase</keyword>
<dbReference type="InterPro" id="IPR029065">
    <property type="entry name" value="Enolase_C-like"/>
</dbReference>
<dbReference type="InterPro" id="IPR029061">
    <property type="entry name" value="THDP-binding"/>
</dbReference>
<evidence type="ECO:0000313" key="10">
    <source>
        <dbReference type="Proteomes" id="UP000232323"/>
    </source>
</evidence>
<feature type="region of interest" description="Disordered" evidence="7">
    <location>
        <begin position="1578"/>
        <end position="1608"/>
    </location>
</feature>
<dbReference type="InterPro" id="IPR029017">
    <property type="entry name" value="Enolase-like_N"/>
</dbReference>
<evidence type="ECO:0000256" key="3">
    <source>
        <dbReference type="ARBA" id="ARBA00022842"/>
    </source>
</evidence>
<evidence type="ECO:0000256" key="7">
    <source>
        <dbReference type="SAM" id="MobiDB-lite"/>
    </source>
</evidence>
<dbReference type="GO" id="GO:0009234">
    <property type="term" value="P:menaquinone biosynthetic process"/>
    <property type="evidence" value="ECO:0007669"/>
    <property type="project" value="InterPro"/>
</dbReference>
<dbReference type="InterPro" id="IPR000073">
    <property type="entry name" value="AB_hydrolase_1"/>
</dbReference>
<dbReference type="SFLD" id="SFLDF00009">
    <property type="entry name" value="o-succinylbenzoate_synthase"/>
    <property type="match status" value="1"/>
</dbReference>
<keyword evidence="6" id="KW-0456">Lyase</keyword>
<comment type="caution">
    <text evidence="9">The sequence shown here is derived from an EMBL/GenBank/DDBJ whole genome shotgun (WGS) entry which is preliminary data.</text>
</comment>
<dbReference type="InterPro" id="IPR005801">
    <property type="entry name" value="ADC_synthase"/>
</dbReference>
<dbReference type="Gene3D" id="3.60.120.10">
    <property type="entry name" value="Anthranilate synthase"/>
    <property type="match status" value="2"/>
</dbReference>
<dbReference type="SMART" id="SM00922">
    <property type="entry name" value="MR_MLE"/>
    <property type="match status" value="1"/>
</dbReference>
<dbReference type="PANTHER" id="PTHR42916">
    <property type="entry name" value="2-SUCCINYL-5-ENOLPYRUVYL-6-HYDROXY-3-CYCLOHEXENE-1-CARBOXYLATE SYNTHASE"/>
    <property type="match status" value="1"/>
</dbReference>
<evidence type="ECO:0000256" key="5">
    <source>
        <dbReference type="ARBA" id="ARBA00023211"/>
    </source>
</evidence>
<dbReference type="GO" id="GO:0030976">
    <property type="term" value="F:thiamine pyrophosphate binding"/>
    <property type="evidence" value="ECO:0007669"/>
    <property type="project" value="InterPro"/>
</dbReference>
<dbReference type="Pfam" id="PF02775">
    <property type="entry name" value="TPP_enzyme_C"/>
    <property type="match status" value="1"/>
</dbReference>
<dbReference type="InterPro" id="IPR029058">
    <property type="entry name" value="AB_hydrolase_fold"/>
</dbReference>
<dbReference type="GO" id="GO:0016829">
    <property type="term" value="F:lyase activity"/>
    <property type="evidence" value="ECO:0007669"/>
    <property type="project" value="UniProtKB-KW"/>
</dbReference>
<evidence type="ECO:0000313" key="9">
    <source>
        <dbReference type="EMBL" id="GAX76586.1"/>
    </source>
</evidence>
<dbReference type="SUPFAM" id="SSF51604">
    <property type="entry name" value="Enolase C-terminal domain-like"/>
    <property type="match status" value="2"/>
</dbReference>
<dbReference type="GO" id="GO:0046872">
    <property type="term" value="F:metal ion binding"/>
    <property type="evidence" value="ECO:0007669"/>
    <property type="project" value="UniProtKB-KW"/>
</dbReference>
<dbReference type="Proteomes" id="UP000232323">
    <property type="component" value="Unassembled WGS sequence"/>
</dbReference>
<protein>
    <recommendedName>
        <fullName evidence="8">Mandelate racemase/muconate lactonizing enzyme C-terminal domain-containing protein</fullName>
    </recommendedName>
</protein>
<keyword evidence="4" id="KW-0786">Thiamine pyrophosphate</keyword>
<dbReference type="NCBIfam" id="TIGR00173">
    <property type="entry name" value="menD"/>
    <property type="match status" value="1"/>
</dbReference>
<dbReference type="SUPFAM" id="SSF52518">
    <property type="entry name" value="Thiamin diphosphate-binding fold (THDP-binding)"/>
    <property type="match status" value="2"/>
</dbReference>
<feature type="region of interest" description="Disordered" evidence="7">
    <location>
        <begin position="424"/>
        <end position="470"/>
    </location>
</feature>
<feature type="compositionally biased region" description="Basic and acidic residues" evidence="7">
    <location>
        <begin position="1578"/>
        <end position="1595"/>
    </location>
</feature>
<evidence type="ECO:0000256" key="4">
    <source>
        <dbReference type="ARBA" id="ARBA00023052"/>
    </source>
</evidence>
<dbReference type="InterPro" id="IPR015890">
    <property type="entry name" value="Chorismate_C"/>
</dbReference>
<dbReference type="GO" id="GO:0070204">
    <property type="term" value="F:2-succinyl-5-enolpyruvyl-6-hydroxy-3-cyclohexene-1-carboxylic-acid synthase activity"/>
    <property type="evidence" value="ECO:0007669"/>
    <property type="project" value="InterPro"/>
</dbReference>
<dbReference type="InterPro" id="IPR036849">
    <property type="entry name" value="Enolase-like_C_sf"/>
</dbReference>